<reference evidence="4" key="1">
    <citation type="submission" date="2016-05" db="EMBL/GenBank/DDBJ databases">
        <authorList>
            <person name="Behera P."/>
            <person name="Vaishampayan P."/>
            <person name="Singh N."/>
            <person name="Raina V."/>
            <person name="Suar M."/>
            <person name="Pattnaik A."/>
            <person name="Rastogi G."/>
        </authorList>
    </citation>
    <scope>NUCLEOTIDE SEQUENCE [LARGE SCALE GENOMIC DNA]</scope>
    <source>
        <strain evidence="4">MP23</strain>
    </source>
</reference>
<accession>A0A1B7L2M6</accession>
<proteinExistence type="predicted"/>
<evidence type="ECO:0000256" key="1">
    <source>
        <dbReference type="SAM" id="SignalP"/>
    </source>
</evidence>
<feature type="domain" description="F5/8 type C" evidence="2">
    <location>
        <begin position="14"/>
        <end position="129"/>
    </location>
</feature>
<comment type="caution">
    <text evidence="3">The sequence shown here is derived from an EMBL/GenBank/DDBJ whole genome shotgun (WGS) entry which is preliminary data.</text>
</comment>
<dbReference type="Pfam" id="PF00754">
    <property type="entry name" value="F5_F8_type_C"/>
    <property type="match status" value="1"/>
</dbReference>
<dbReference type="InterPro" id="IPR008979">
    <property type="entry name" value="Galactose-bd-like_sf"/>
</dbReference>
<organism evidence="3 4">
    <name type="scientific">Mangrovibacter phragmitis</name>
    <dbReference type="NCBI Taxonomy" id="1691903"/>
    <lineage>
        <taxon>Bacteria</taxon>
        <taxon>Pseudomonadati</taxon>
        <taxon>Pseudomonadota</taxon>
        <taxon>Gammaproteobacteria</taxon>
        <taxon>Enterobacterales</taxon>
        <taxon>Enterobacteriaceae</taxon>
        <taxon>Mangrovibacter</taxon>
    </lineage>
</organism>
<evidence type="ECO:0000313" key="3">
    <source>
        <dbReference type="EMBL" id="OAT76481.1"/>
    </source>
</evidence>
<dbReference type="AlphaFoldDB" id="A0A1B7L2M6"/>
<dbReference type="OrthoDB" id="6475864at2"/>
<dbReference type="EMBL" id="LYRP01000022">
    <property type="protein sequence ID" value="OAT76481.1"/>
    <property type="molecule type" value="Genomic_DNA"/>
</dbReference>
<keyword evidence="4" id="KW-1185">Reference proteome</keyword>
<gene>
    <name evidence="3" type="ORF">A9B99_09225</name>
</gene>
<evidence type="ECO:0000313" key="4">
    <source>
        <dbReference type="Proteomes" id="UP000078225"/>
    </source>
</evidence>
<feature type="chain" id="PRO_5008596635" description="F5/8 type C domain-containing protein" evidence="1">
    <location>
        <begin position="21"/>
        <end position="159"/>
    </location>
</feature>
<keyword evidence="1" id="KW-0732">Signal</keyword>
<dbReference type="Gene3D" id="2.60.120.260">
    <property type="entry name" value="Galactose-binding domain-like"/>
    <property type="match status" value="1"/>
</dbReference>
<feature type="signal peptide" evidence="1">
    <location>
        <begin position="1"/>
        <end position="20"/>
    </location>
</feature>
<dbReference type="SUPFAM" id="SSF49785">
    <property type="entry name" value="Galactose-binding domain-like"/>
    <property type="match status" value="1"/>
</dbReference>
<dbReference type="RefSeq" id="WP_064598491.1">
    <property type="nucleotide sequence ID" value="NZ_LYRP01000022.1"/>
</dbReference>
<dbReference type="Proteomes" id="UP000078225">
    <property type="component" value="Unassembled WGS sequence"/>
</dbReference>
<dbReference type="PROSITE" id="PS50022">
    <property type="entry name" value="FA58C_3"/>
    <property type="match status" value="1"/>
</dbReference>
<dbReference type="STRING" id="1691903.A9B99_09225"/>
<evidence type="ECO:0000259" key="2">
    <source>
        <dbReference type="PROSITE" id="PS50022"/>
    </source>
</evidence>
<name>A0A1B7L2M6_9ENTR</name>
<dbReference type="InterPro" id="IPR000421">
    <property type="entry name" value="FA58C"/>
</dbReference>
<sequence>MFKGLVSAALLLACSATAFATQISGVTASGFDEKNGHKPEFMLDGNAKTRWAVSGKGNWAVFQLADETEIHNIVLHTFKPAERRLKFDLLVSQDNQDWVTLAQGVQTSTVSLHGEKFVVNPVKARWIKLQVHGTDINSWSSLHQVAVNSDEALPETMLN</sequence>
<protein>
    <recommendedName>
        <fullName evidence="2">F5/8 type C domain-containing protein</fullName>
    </recommendedName>
</protein>